<gene>
    <name evidence="1" type="ORF">OLEA9_A054540</name>
</gene>
<dbReference type="PANTHER" id="PTHR48165:SF1">
    <property type="entry name" value="TRANSMEMBRANE PROTEIN"/>
    <property type="match status" value="1"/>
</dbReference>
<protein>
    <submittedName>
        <fullName evidence="1">Uncharacterized protein</fullName>
    </submittedName>
</protein>
<dbReference type="OrthoDB" id="1857384at2759"/>
<proteinExistence type="predicted"/>
<sequence length="112" mass="12557">MKKRSRVVDENIFHNLDELPRIDIERRRSGGGWHSNGLAAVLYCIIRAPFSLISCLSKSNPRMNGTDGMWMSAEMPQISEMTSSVRLSYVTAIVLLVRQTRAFALPVGPQHA</sequence>
<evidence type="ECO:0000313" key="2">
    <source>
        <dbReference type="Proteomes" id="UP000594638"/>
    </source>
</evidence>
<organism evidence="1 2">
    <name type="scientific">Olea europaea subsp. europaea</name>
    <dbReference type="NCBI Taxonomy" id="158383"/>
    <lineage>
        <taxon>Eukaryota</taxon>
        <taxon>Viridiplantae</taxon>
        <taxon>Streptophyta</taxon>
        <taxon>Embryophyta</taxon>
        <taxon>Tracheophyta</taxon>
        <taxon>Spermatophyta</taxon>
        <taxon>Magnoliopsida</taxon>
        <taxon>eudicotyledons</taxon>
        <taxon>Gunneridae</taxon>
        <taxon>Pentapetalae</taxon>
        <taxon>asterids</taxon>
        <taxon>lamiids</taxon>
        <taxon>Lamiales</taxon>
        <taxon>Oleaceae</taxon>
        <taxon>Oleeae</taxon>
        <taxon>Olea</taxon>
    </lineage>
</organism>
<dbReference type="Proteomes" id="UP000594638">
    <property type="component" value="Unassembled WGS sequence"/>
</dbReference>
<keyword evidence="2" id="KW-1185">Reference proteome</keyword>
<comment type="caution">
    <text evidence="1">The sequence shown here is derived from an EMBL/GenBank/DDBJ whole genome shotgun (WGS) entry which is preliminary data.</text>
</comment>
<dbReference type="AlphaFoldDB" id="A0A8S0ST68"/>
<name>A0A8S0ST68_OLEEU</name>
<accession>A0A8S0ST68</accession>
<dbReference type="PANTHER" id="PTHR48165">
    <property type="entry name" value="BNAC03G44900D PROTEIN"/>
    <property type="match status" value="1"/>
</dbReference>
<dbReference type="Gramene" id="OE9A054540T1">
    <property type="protein sequence ID" value="OE9A054540C1"/>
    <property type="gene ID" value="OE9A054540"/>
</dbReference>
<evidence type="ECO:0000313" key="1">
    <source>
        <dbReference type="EMBL" id="CAA2994758.1"/>
    </source>
</evidence>
<dbReference type="EMBL" id="CACTIH010005480">
    <property type="protein sequence ID" value="CAA2994758.1"/>
    <property type="molecule type" value="Genomic_DNA"/>
</dbReference>
<reference evidence="1 2" key="1">
    <citation type="submission" date="2019-12" db="EMBL/GenBank/DDBJ databases">
        <authorList>
            <person name="Alioto T."/>
            <person name="Alioto T."/>
            <person name="Gomez Garrido J."/>
        </authorList>
    </citation>
    <scope>NUCLEOTIDE SEQUENCE [LARGE SCALE GENOMIC DNA]</scope>
</reference>